<dbReference type="Proteomes" id="UP000839597">
    <property type="component" value="Unassembled WGS sequence"/>
</dbReference>
<sequence length="367" mass="40589">MAVRLRRPHPFSDEKAPQSRRCACSGLYGWWAESGGVAMISKTYGELVLINSDYDMGLQIPRGHNTPQQPRPFQWVNWFKCGAMTDTLAQAVARLFNWQRCGLSLTTGVGFCFRVKGNTDHKTPENEFCESIKKEWIEFSESIKKGLPLVDKLGYVYPAPHKTGAGIETPKLTKATPDAESVFFVVRYTRHSMAWCATMQRSYNRRSAVFLSHHAAHNGAMCSYSAGLAPSTDTLNRISRRPIMVTLAGQPQGWPVSFVPGSLNPVNVTAPIEIETSSGDSLTRTKEAAMLATTPTPSQSQLVILPYVSAVDPSDGEFQQMISSIEQRLLDRVKAALDEAGVEWIDTRTKERNKPATTDNVEGSDNA</sequence>
<evidence type="ECO:0000256" key="1">
    <source>
        <dbReference type="SAM" id="MobiDB-lite"/>
    </source>
</evidence>
<dbReference type="InterPro" id="IPR018880">
    <property type="entry name" value="Phage_P4_Ash"/>
</dbReference>
<dbReference type="EMBL" id="AAGTPA010000035">
    <property type="protein sequence ID" value="EBR8435786.1"/>
    <property type="molecule type" value="Genomic_DNA"/>
</dbReference>
<proteinExistence type="predicted"/>
<feature type="region of interest" description="Disordered" evidence="1">
    <location>
        <begin position="348"/>
        <end position="367"/>
    </location>
</feature>
<protein>
    <submittedName>
        <fullName evidence="2">Uncharacterized protein</fullName>
    </submittedName>
</protein>
<comment type="caution">
    <text evidence="2">The sequence shown here is derived from an EMBL/GenBank/DDBJ whole genome shotgun (WGS) entry which is preliminary data.</text>
</comment>
<name>A0A5U8JEC2_SALET</name>
<reference evidence="2" key="1">
    <citation type="submission" date="2018-06" db="EMBL/GenBank/DDBJ databases">
        <authorList>
            <person name="Ashton P.M."/>
            <person name="Dallman T."/>
            <person name="Nair S."/>
            <person name="De Pinna E."/>
            <person name="Peters T."/>
            <person name="Grant K."/>
        </authorList>
    </citation>
    <scope>NUCLEOTIDE SEQUENCE [LARGE SCALE GENOMIC DNA]</scope>
    <source>
        <strain evidence="2">449454</strain>
    </source>
</reference>
<evidence type="ECO:0000313" key="2">
    <source>
        <dbReference type="EMBL" id="EBR8435786.1"/>
    </source>
</evidence>
<feature type="compositionally biased region" description="Polar residues" evidence="1">
    <location>
        <begin position="355"/>
        <end position="367"/>
    </location>
</feature>
<organism evidence="2">
    <name type="scientific">Salmonella enterica subsp. enterica serovar Panama</name>
    <dbReference type="NCBI Taxonomy" id="29472"/>
    <lineage>
        <taxon>Bacteria</taxon>
        <taxon>Pseudomonadati</taxon>
        <taxon>Pseudomonadota</taxon>
        <taxon>Gammaproteobacteria</taxon>
        <taxon>Enterobacterales</taxon>
        <taxon>Enterobacteriaceae</taxon>
        <taxon>Salmonella</taxon>
    </lineage>
</organism>
<gene>
    <name evidence="2" type="ORF">DOI44_22785</name>
</gene>
<dbReference type="Pfam" id="PF10554">
    <property type="entry name" value="Phage_ASH"/>
    <property type="match status" value="1"/>
</dbReference>
<dbReference type="AlphaFoldDB" id="A0A5U8JEC2"/>
<accession>A0A5U8JEC2</accession>